<dbReference type="Proteomes" id="UP000251634">
    <property type="component" value="Unassembled WGS sequence"/>
</dbReference>
<feature type="compositionally biased region" description="Basic and acidic residues" evidence="1">
    <location>
        <begin position="1"/>
        <end position="10"/>
    </location>
</feature>
<accession>A0A329TNT6</accession>
<dbReference type="AlphaFoldDB" id="A0A329TNT6"/>
<feature type="region of interest" description="Disordered" evidence="1">
    <location>
        <begin position="1"/>
        <end position="21"/>
    </location>
</feature>
<organism evidence="2 3">
    <name type="scientific">Faecalibacterium prausnitzii</name>
    <dbReference type="NCBI Taxonomy" id="853"/>
    <lineage>
        <taxon>Bacteria</taxon>
        <taxon>Bacillati</taxon>
        <taxon>Bacillota</taxon>
        <taxon>Clostridia</taxon>
        <taxon>Eubacteriales</taxon>
        <taxon>Oscillospiraceae</taxon>
        <taxon>Faecalibacterium</taxon>
    </lineage>
</organism>
<dbReference type="EMBL" id="PRKZ01000002">
    <property type="protein sequence ID" value="RAW51172.1"/>
    <property type="molecule type" value="Genomic_DNA"/>
</dbReference>
<name>A0A329TNT6_9FIRM</name>
<evidence type="ECO:0000313" key="2">
    <source>
        <dbReference type="EMBL" id="RAW51172.1"/>
    </source>
</evidence>
<evidence type="ECO:0000313" key="3">
    <source>
        <dbReference type="Proteomes" id="UP000251634"/>
    </source>
</evidence>
<protein>
    <submittedName>
        <fullName evidence="2">Uncharacterized protein</fullName>
    </submittedName>
</protein>
<sequence length="71" mass="7635">MADGHPHASETGHSIARPIACGNRVPPQRTLALGISVCPECPANRIKRIYNAKKINQENIKARPPAAGRGR</sequence>
<proteinExistence type="predicted"/>
<reference evidence="2 3" key="1">
    <citation type="submission" date="2018-02" db="EMBL/GenBank/DDBJ databases">
        <title>Complete genome sequencing of Faecalibacterium prausnitzii strains isolated from the human gut.</title>
        <authorList>
            <person name="Fitzgerald B.C."/>
            <person name="Shkoporov A.N."/>
            <person name="Ross P.R."/>
            <person name="Hill C."/>
        </authorList>
    </citation>
    <scope>NUCLEOTIDE SEQUENCE [LARGE SCALE GENOMIC DNA]</scope>
    <source>
        <strain evidence="2 3">APC942/8-14-2</strain>
    </source>
</reference>
<comment type="caution">
    <text evidence="2">The sequence shown here is derived from an EMBL/GenBank/DDBJ whole genome shotgun (WGS) entry which is preliminary data.</text>
</comment>
<evidence type="ECO:0000256" key="1">
    <source>
        <dbReference type="SAM" id="MobiDB-lite"/>
    </source>
</evidence>
<gene>
    <name evidence="2" type="ORF">C4N25_04035</name>
</gene>